<dbReference type="PANTHER" id="PTHR44411">
    <property type="entry name" value="THO COMPLEX SUBUNIT 6 HOMOLOG"/>
    <property type="match status" value="1"/>
</dbReference>
<dbReference type="InterPro" id="IPR015943">
    <property type="entry name" value="WD40/YVTN_repeat-like_dom_sf"/>
</dbReference>
<evidence type="ECO:0000256" key="2">
    <source>
        <dbReference type="ARBA" id="ARBA00022574"/>
    </source>
</evidence>
<dbReference type="PROSITE" id="PS00678">
    <property type="entry name" value="WD_REPEATS_1"/>
    <property type="match status" value="1"/>
</dbReference>
<dbReference type="InterPro" id="IPR001680">
    <property type="entry name" value="WD40_rpt"/>
</dbReference>
<dbReference type="PROSITE" id="PS50294">
    <property type="entry name" value="WD_REPEATS_REGION"/>
    <property type="match status" value="1"/>
</dbReference>
<dbReference type="InterPro" id="IPR042626">
    <property type="entry name" value="THOC6"/>
</dbReference>
<name>A0ABD1EIS3_HYPHA</name>
<comment type="similarity">
    <text evidence="1">Belongs to the WD repeat THOC6 family.</text>
</comment>
<dbReference type="EMBL" id="JBDJPC010000007">
    <property type="protein sequence ID" value="KAL1494589.1"/>
    <property type="molecule type" value="Genomic_DNA"/>
</dbReference>
<dbReference type="Proteomes" id="UP001566132">
    <property type="component" value="Unassembled WGS sequence"/>
</dbReference>
<dbReference type="InterPro" id="IPR019775">
    <property type="entry name" value="WD40_repeat_CS"/>
</dbReference>
<dbReference type="InterPro" id="IPR036322">
    <property type="entry name" value="WD40_repeat_dom_sf"/>
</dbReference>
<sequence length="330" mass="36839">MVYNKINKQFYNTILTQAFSPCGIFLITGDIYGVLSIFNLSKIVNPEGNISKEELTPKNRITVKEGFQINSLVSTQQHLLVGGYGEIYAYLWKNIKGSNKNIQPAWSIELPSGQDDFNKAEVNSMSFNETSGILYGGGGDSKIYLFNLERRTILKVLNGHTDYIHSINIKNNQILSGAEDGLVNIWDLRTYKITAKIEPHLNSKIARSHLGKWIGAVDCNEDYIVCGGGPRLTLYHYRFLTNCAIFPIDDEGIHVSNIFDDKVFAGGRSKLFYQANFNGDIVTEIPTSGATTYSVIKQSNPFKILSIAGSSAKIDISLNCMYKDQQLSLY</sequence>
<organism evidence="5 6">
    <name type="scientific">Hypothenemus hampei</name>
    <name type="common">Coffee berry borer</name>
    <dbReference type="NCBI Taxonomy" id="57062"/>
    <lineage>
        <taxon>Eukaryota</taxon>
        <taxon>Metazoa</taxon>
        <taxon>Ecdysozoa</taxon>
        <taxon>Arthropoda</taxon>
        <taxon>Hexapoda</taxon>
        <taxon>Insecta</taxon>
        <taxon>Pterygota</taxon>
        <taxon>Neoptera</taxon>
        <taxon>Endopterygota</taxon>
        <taxon>Coleoptera</taxon>
        <taxon>Polyphaga</taxon>
        <taxon>Cucujiformia</taxon>
        <taxon>Curculionidae</taxon>
        <taxon>Scolytinae</taxon>
        <taxon>Hypothenemus</taxon>
    </lineage>
</organism>
<dbReference type="AlphaFoldDB" id="A0ABD1EIS3"/>
<keyword evidence="2 4" id="KW-0853">WD repeat</keyword>
<dbReference type="PROSITE" id="PS50082">
    <property type="entry name" value="WD_REPEATS_2"/>
    <property type="match status" value="1"/>
</dbReference>
<accession>A0ABD1EIS3</accession>
<dbReference type="SMART" id="SM00320">
    <property type="entry name" value="WD40"/>
    <property type="match status" value="2"/>
</dbReference>
<keyword evidence="6" id="KW-1185">Reference proteome</keyword>
<dbReference type="Gene3D" id="2.130.10.10">
    <property type="entry name" value="YVTN repeat-like/Quinoprotein amine dehydrogenase"/>
    <property type="match status" value="1"/>
</dbReference>
<feature type="repeat" description="WD" evidence="4">
    <location>
        <begin position="157"/>
        <end position="196"/>
    </location>
</feature>
<evidence type="ECO:0000256" key="1">
    <source>
        <dbReference type="ARBA" id="ARBA00009728"/>
    </source>
</evidence>
<dbReference type="Pfam" id="PF00400">
    <property type="entry name" value="WD40"/>
    <property type="match status" value="1"/>
</dbReference>
<gene>
    <name evidence="5" type="ORF">ABEB36_010163</name>
</gene>
<protein>
    <recommendedName>
        <fullName evidence="7">THO complex subunit 6</fullName>
    </recommendedName>
</protein>
<evidence type="ECO:0008006" key="7">
    <source>
        <dbReference type="Google" id="ProtNLM"/>
    </source>
</evidence>
<comment type="caution">
    <text evidence="5">The sequence shown here is derived from an EMBL/GenBank/DDBJ whole genome shotgun (WGS) entry which is preliminary data.</text>
</comment>
<evidence type="ECO:0000256" key="4">
    <source>
        <dbReference type="PROSITE-ProRule" id="PRU00221"/>
    </source>
</evidence>
<proteinExistence type="inferred from homology"/>
<evidence type="ECO:0000313" key="5">
    <source>
        <dbReference type="EMBL" id="KAL1494589.1"/>
    </source>
</evidence>
<evidence type="ECO:0000313" key="6">
    <source>
        <dbReference type="Proteomes" id="UP001566132"/>
    </source>
</evidence>
<dbReference type="PANTHER" id="PTHR44411:SF1">
    <property type="entry name" value="THO COMPLEX SUBUNIT 6 HOMOLOG"/>
    <property type="match status" value="1"/>
</dbReference>
<dbReference type="SUPFAM" id="SSF50978">
    <property type="entry name" value="WD40 repeat-like"/>
    <property type="match status" value="1"/>
</dbReference>
<evidence type="ECO:0000256" key="3">
    <source>
        <dbReference type="ARBA" id="ARBA00022737"/>
    </source>
</evidence>
<reference evidence="5 6" key="1">
    <citation type="submission" date="2024-05" db="EMBL/GenBank/DDBJ databases">
        <title>Genetic variation in Jamaican populations of the coffee berry borer (Hypothenemus hampei).</title>
        <authorList>
            <person name="Errbii M."/>
            <person name="Myrie A."/>
        </authorList>
    </citation>
    <scope>NUCLEOTIDE SEQUENCE [LARGE SCALE GENOMIC DNA]</scope>
    <source>
        <strain evidence="5">JA-Hopewell-2020-01-JO</strain>
        <tissue evidence="5">Whole body</tissue>
    </source>
</reference>
<keyword evidence="3" id="KW-0677">Repeat</keyword>